<dbReference type="InterPro" id="IPR036291">
    <property type="entry name" value="NAD(P)-bd_dom_sf"/>
</dbReference>
<gene>
    <name evidence="3" type="ORF">A6D6_00640</name>
</gene>
<comment type="caution">
    <text evidence="3">The sequence shown here is derived from an EMBL/GenBank/DDBJ whole genome shotgun (WGS) entry which is preliminary data.</text>
</comment>
<dbReference type="InterPro" id="IPR020904">
    <property type="entry name" value="Sc_DH/Rdtase_CS"/>
</dbReference>
<dbReference type="CDD" id="cd05233">
    <property type="entry name" value="SDR_c"/>
    <property type="match status" value="1"/>
</dbReference>
<sequence length="276" mass="28815">MSHTREHSGAALVTGASGGIGRAIALHLARQGWDLGLLDQTAPPPALLDELGQYGTRVHTVSADLYDQSAIPDAAESCQEQLGPILCLINNAGLTAQIAPLEKITTDAWQRELMVNLSAPLTLIQAVTPAMRRYQWGRIVNISSMAARGGLYQQTGYAATKTGLLGLTRNVALECARDGITCNAVLPGLVDTPAVRGMPSLIQNDALSLVPARRLGKPEEIAALVGFLCSDQAGFINGAEIDIDGGARLCPVVLGSQKAIAERHALASGGLSPPDA</sequence>
<dbReference type="InterPro" id="IPR057326">
    <property type="entry name" value="KR_dom"/>
</dbReference>
<accession>A0ABQ6YCI1</accession>
<dbReference type="Proteomes" id="UP000771797">
    <property type="component" value="Unassembled WGS sequence"/>
</dbReference>
<organism evidence="3 4">
    <name type="scientific">Alcanivorax xiamenensis</name>
    <dbReference type="NCBI Taxonomy" id="1177156"/>
    <lineage>
        <taxon>Bacteria</taxon>
        <taxon>Pseudomonadati</taxon>
        <taxon>Pseudomonadota</taxon>
        <taxon>Gammaproteobacteria</taxon>
        <taxon>Oceanospirillales</taxon>
        <taxon>Alcanivoracaceae</taxon>
        <taxon>Alcanivorax</taxon>
    </lineage>
</organism>
<dbReference type="RefSeq" id="WP_159659911.1">
    <property type="nucleotide sequence ID" value="NZ_AQPF01000003.1"/>
</dbReference>
<dbReference type="SUPFAM" id="SSF51735">
    <property type="entry name" value="NAD(P)-binding Rossmann-fold domains"/>
    <property type="match status" value="1"/>
</dbReference>
<protein>
    <submittedName>
        <fullName evidence="3">Short-chain dehydrogenase/reductase SDR</fullName>
    </submittedName>
</protein>
<dbReference type="SMART" id="SM00822">
    <property type="entry name" value="PKS_KR"/>
    <property type="match status" value="1"/>
</dbReference>
<proteinExistence type="inferred from homology"/>
<dbReference type="InterPro" id="IPR002347">
    <property type="entry name" value="SDR_fam"/>
</dbReference>
<evidence type="ECO:0000256" key="1">
    <source>
        <dbReference type="ARBA" id="ARBA00006484"/>
    </source>
</evidence>
<dbReference type="PANTHER" id="PTHR42879:SF2">
    <property type="entry name" value="3-OXOACYL-[ACYL-CARRIER-PROTEIN] REDUCTASE FABG"/>
    <property type="match status" value="1"/>
</dbReference>
<keyword evidence="4" id="KW-1185">Reference proteome</keyword>
<evidence type="ECO:0000313" key="4">
    <source>
        <dbReference type="Proteomes" id="UP000771797"/>
    </source>
</evidence>
<feature type="domain" description="Ketoreductase" evidence="2">
    <location>
        <begin position="9"/>
        <end position="193"/>
    </location>
</feature>
<reference evidence="3 4" key="1">
    <citation type="submission" date="2012-09" db="EMBL/GenBank/DDBJ databases">
        <title>Genome Sequence of alkane-degrading Bacterium Alcanivorax sp. 6-D-6.</title>
        <authorList>
            <person name="Lai Q."/>
            <person name="Shao Z."/>
        </authorList>
    </citation>
    <scope>NUCLEOTIDE SEQUENCE [LARGE SCALE GENOMIC DNA]</scope>
    <source>
        <strain evidence="3 4">6-D-6</strain>
    </source>
</reference>
<dbReference type="PRINTS" id="PR00081">
    <property type="entry name" value="GDHRDH"/>
</dbReference>
<name>A0ABQ6YCI1_9GAMM</name>
<dbReference type="PROSITE" id="PS00061">
    <property type="entry name" value="ADH_SHORT"/>
    <property type="match status" value="1"/>
</dbReference>
<comment type="similarity">
    <text evidence="1">Belongs to the short-chain dehydrogenases/reductases (SDR) family.</text>
</comment>
<dbReference type="EMBL" id="AQPF01000003">
    <property type="protein sequence ID" value="KAF0807643.1"/>
    <property type="molecule type" value="Genomic_DNA"/>
</dbReference>
<dbReference type="InterPro" id="IPR050259">
    <property type="entry name" value="SDR"/>
</dbReference>
<evidence type="ECO:0000259" key="2">
    <source>
        <dbReference type="SMART" id="SM00822"/>
    </source>
</evidence>
<dbReference type="PANTHER" id="PTHR42879">
    <property type="entry name" value="3-OXOACYL-(ACYL-CARRIER-PROTEIN) REDUCTASE"/>
    <property type="match status" value="1"/>
</dbReference>
<dbReference type="Pfam" id="PF13561">
    <property type="entry name" value="adh_short_C2"/>
    <property type="match status" value="1"/>
</dbReference>
<dbReference type="Gene3D" id="3.40.50.720">
    <property type="entry name" value="NAD(P)-binding Rossmann-like Domain"/>
    <property type="match status" value="1"/>
</dbReference>
<evidence type="ECO:0000313" key="3">
    <source>
        <dbReference type="EMBL" id="KAF0807643.1"/>
    </source>
</evidence>
<dbReference type="PRINTS" id="PR00080">
    <property type="entry name" value="SDRFAMILY"/>
</dbReference>